<dbReference type="Proteomes" id="UP000245711">
    <property type="component" value="Chromosome"/>
</dbReference>
<dbReference type="AlphaFoldDB" id="A0A2S2BV43"/>
<sequence length="107" mass="11434">MTVGLSSGWPGAEAYILLSPEFYVPAELRGVPHELTSCLIPVTVHWENLDTGAAGSRTVYPMDSRPDRYQTSGNAAYVASGLGRVRFWLSTATAHVSAPAIEAVISL</sequence>
<dbReference type="KEGG" id="roz:CBI38_13950"/>
<proteinExistence type="predicted"/>
<organism evidence="1 2">
    <name type="scientific">Rhodococcus oxybenzonivorans</name>
    <dbReference type="NCBI Taxonomy" id="1990687"/>
    <lineage>
        <taxon>Bacteria</taxon>
        <taxon>Bacillati</taxon>
        <taxon>Actinomycetota</taxon>
        <taxon>Actinomycetes</taxon>
        <taxon>Mycobacteriales</taxon>
        <taxon>Nocardiaceae</taxon>
        <taxon>Rhodococcus</taxon>
    </lineage>
</organism>
<protein>
    <submittedName>
        <fullName evidence="1">Uncharacterized protein</fullName>
    </submittedName>
</protein>
<gene>
    <name evidence="1" type="ORF">CBI38_13950</name>
</gene>
<evidence type="ECO:0000313" key="2">
    <source>
        <dbReference type="Proteomes" id="UP000245711"/>
    </source>
</evidence>
<reference evidence="1 2" key="1">
    <citation type="submission" date="2017-05" db="EMBL/GenBank/DDBJ databases">
        <title>Isolation of Rhodococcus sp. S2-17 biodegrading of BP-3.</title>
        <authorList>
            <person name="Lee Y."/>
            <person name="Kim K.H."/>
            <person name="Chun B.H."/>
            <person name="Jung H.S."/>
            <person name="Jeon C.O."/>
        </authorList>
    </citation>
    <scope>NUCLEOTIDE SEQUENCE [LARGE SCALE GENOMIC DNA]</scope>
    <source>
        <strain evidence="1 2">S2-17</strain>
    </source>
</reference>
<name>A0A2S2BV43_9NOCA</name>
<keyword evidence="2" id="KW-1185">Reference proteome</keyword>
<dbReference type="EMBL" id="CP021354">
    <property type="protein sequence ID" value="AWK72510.1"/>
    <property type="molecule type" value="Genomic_DNA"/>
</dbReference>
<evidence type="ECO:0000313" key="1">
    <source>
        <dbReference type="EMBL" id="AWK72510.1"/>
    </source>
</evidence>
<accession>A0A2S2BV43</accession>